<evidence type="ECO:0000256" key="2">
    <source>
        <dbReference type="ARBA" id="ARBA00022679"/>
    </source>
</evidence>
<evidence type="ECO:0000256" key="1">
    <source>
        <dbReference type="ARBA" id="ARBA00012513"/>
    </source>
</evidence>
<dbReference type="PANTHER" id="PTHR43671:SF13">
    <property type="entry name" value="SERINE_THREONINE-PROTEIN KINASE NEK2"/>
    <property type="match status" value="1"/>
</dbReference>
<keyword evidence="5" id="KW-0067">ATP-binding</keyword>
<sequence>MAEMAAEAPQDYAPTNLDPGNDDEAFGNLASGARDRIALNFLRWVFRRPNPSRSPAKRRGLLLTSRRRTWRPVYKNKPLGRGGNSLVHLWVCTDDQQRIVDRVIVKECVPGQATYNDARFWKTGVGGGVGTEPRECVMANKVYDSLRVNSPGDERHATQCLGWGHLRNGGPRLWGYKLYFDYCEHGDLSSLIYSQAIGHRRDRRQRSRIDRPRIIYTTPPSPVIFPEGFLWHMFESLAKVLVQMRATETLHGDMQAANVLFSAPNPDRFKIWPTPMLADWGTARTLDAATRARTGALDESICLPFASPEQACDDTFSNWEVPNLTFSAKTNVWQLSMLMCCAMRLTRALPEAIWRGVDPEDLIEPNTTEHLDFSKPDQRNVREIERDGAGYSPELVSLVRRCLSFHQINRPSPANLLADIQRNMVGRLNDMDTRTTPVPWNHPARLVMRLRNEWSIGSSFDPDFPVPHYPEPDSDSDSDSDYQVFSDDQLSSDDGAQARPRDQYNLRN</sequence>
<reference evidence="8" key="1">
    <citation type="submission" date="2018-10" db="EMBL/GenBank/DDBJ databases">
        <title>Fifty Aureobasidium pullulans genomes reveal a recombining polyextremotolerant generalist.</title>
        <authorList>
            <person name="Gostincar C."/>
            <person name="Turk M."/>
            <person name="Zajc J."/>
            <person name="Gunde-Cimerman N."/>
        </authorList>
    </citation>
    <scope>NUCLEOTIDE SEQUENCE [LARGE SCALE GENOMIC DNA]</scope>
    <source>
        <strain evidence="8">EXF-10085</strain>
    </source>
</reference>
<evidence type="ECO:0000256" key="5">
    <source>
        <dbReference type="ARBA" id="ARBA00022840"/>
    </source>
</evidence>
<feature type="domain" description="Protein kinase" evidence="7">
    <location>
        <begin position="73"/>
        <end position="425"/>
    </location>
</feature>
<dbReference type="AlphaFoldDB" id="A0A4S9C3A6"/>
<feature type="compositionally biased region" description="Basic and acidic residues" evidence="6">
    <location>
        <begin position="499"/>
        <end position="508"/>
    </location>
</feature>
<proteinExistence type="predicted"/>
<comment type="caution">
    <text evidence="8">The sequence shown here is derived from an EMBL/GenBank/DDBJ whole genome shotgun (WGS) entry which is preliminary data.</text>
</comment>
<evidence type="ECO:0000313" key="8">
    <source>
        <dbReference type="EMBL" id="THX00360.1"/>
    </source>
</evidence>
<dbReference type="EMBL" id="QZAS01000060">
    <property type="protein sequence ID" value="THX00360.1"/>
    <property type="molecule type" value="Genomic_DNA"/>
</dbReference>
<keyword evidence="3" id="KW-0547">Nucleotide-binding</keyword>
<keyword evidence="4" id="KW-0418">Kinase</keyword>
<evidence type="ECO:0000256" key="4">
    <source>
        <dbReference type="ARBA" id="ARBA00022777"/>
    </source>
</evidence>
<dbReference type="InterPro" id="IPR011009">
    <property type="entry name" value="Kinase-like_dom_sf"/>
</dbReference>
<organism evidence="8">
    <name type="scientific">Aureobasidium pullulans</name>
    <name type="common">Black yeast</name>
    <name type="synonym">Pullularia pullulans</name>
    <dbReference type="NCBI Taxonomy" id="5580"/>
    <lineage>
        <taxon>Eukaryota</taxon>
        <taxon>Fungi</taxon>
        <taxon>Dikarya</taxon>
        <taxon>Ascomycota</taxon>
        <taxon>Pezizomycotina</taxon>
        <taxon>Dothideomycetes</taxon>
        <taxon>Dothideomycetidae</taxon>
        <taxon>Dothideales</taxon>
        <taxon>Saccotheciaceae</taxon>
        <taxon>Aureobasidium</taxon>
    </lineage>
</organism>
<dbReference type="SMART" id="SM00220">
    <property type="entry name" value="S_TKc"/>
    <property type="match status" value="1"/>
</dbReference>
<dbReference type="PANTHER" id="PTHR43671">
    <property type="entry name" value="SERINE/THREONINE-PROTEIN KINASE NEK"/>
    <property type="match status" value="1"/>
</dbReference>
<keyword evidence="2" id="KW-0808">Transferase</keyword>
<dbReference type="GO" id="GO:0004674">
    <property type="term" value="F:protein serine/threonine kinase activity"/>
    <property type="evidence" value="ECO:0007669"/>
    <property type="project" value="UniProtKB-EC"/>
</dbReference>
<accession>A0A4S9C3A6</accession>
<name>A0A4S9C3A6_AURPU</name>
<dbReference type="GO" id="GO:0005524">
    <property type="term" value="F:ATP binding"/>
    <property type="evidence" value="ECO:0007669"/>
    <property type="project" value="UniProtKB-KW"/>
</dbReference>
<gene>
    <name evidence="8" type="ORF">D6D13_09564</name>
</gene>
<protein>
    <recommendedName>
        <fullName evidence="1">non-specific serine/threonine protein kinase</fullName>
        <ecNumber evidence="1">2.7.11.1</ecNumber>
    </recommendedName>
</protein>
<dbReference type="EC" id="2.7.11.1" evidence="1"/>
<dbReference type="SUPFAM" id="SSF56112">
    <property type="entry name" value="Protein kinase-like (PK-like)"/>
    <property type="match status" value="1"/>
</dbReference>
<dbReference type="PROSITE" id="PS50011">
    <property type="entry name" value="PROTEIN_KINASE_DOM"/>
    <property type="match status" value="1"/>
</dbReference>
<evidence type="ECO:0000256" key="3">
    <source>
        <dbReference type="ARBA" id="ARBA00022741"/>
    </source>
</evidence>
<feature type="region of interest" description="Disordered" evidence="6">
    <location>
        <begin position="1"/>
        <end position="26"/>
    </location>
</feature>
<evidence type="ECO:0000259" key="7">
    <source>
        <dbReference type="PROSITE" id="PS50011"/>
    </source>
</evidence>
<dbReference type="InterPro" id="IPR050660">
    <property type="entry name" value="NEK_Ser/Thr_kinase"/>
</dbReference>
<feature type="region of interest" description="Disordered" evidence="6">
    <location>
        <begin position="462"/>
        <end position="508"/>
    </location>
</feature>
<evidence type="ECO:0000256" key="6">
    <source>
        <dbReference type="SAM" id="MobiDB-lite"/>
    </source>
</evidence>
<dbReference type="InterPro" id="IPR000719">
    <property type="entry name" value="Prot_kinase_dom"/>
</dbReference>
<dbReference type="Gene3D" id="1.10.510.10">
    <property type="entry name" value="Transferase(Phosphotransferase) domain 1"/>
    <property type="match status" value="1"/>
</dbReference>